<evidence type="ECO:0000313" key="9">
    <source>
        <dbReference type="EMBL" id="CAH1281187.1"/>
    </source>
</evidence>
<dbReference type="Pfam" id="PF07716">
    <property type="entry name" value="bZIP_2"/>
    <property type="match status" value="1"/>
</dbReference>
<dbReference type="GO" id="GO:0000981">
    <property type="term" value="F:DNA-binding transcription factor activity, RNA polymerase II-specific"/>
    <property type="evidence" value="ECO:0007669"/>
    <property type="project" value="TreeGrafter"/>
</dbReference>
<evidence type="ECO:0000256" key="6">
    <source>
        <dbReference type="SAM" id="Coils"/>
    </source>
</evidence>
<feature type="region of interest" description="Disordered" evidence="7">
    <location>
        <begin position="88"/>
        <end position="107"/>
    </location>
</feature>
<protein>
    <recommendedName>
        <fullName evidence="8">BZIP domain-containing protein</fullName>
    </recommendedName>
</protein>
<evidence type="ECO:0000256" key="1">
    <source>
        <dbReference type="ARBA" id="ARBA00004123"/>
    </source>
</evidence>
<feature type="compositionally biased region" description="Basic and acidic residues" evidence="7">
    <location>
        <begin position="186"/>
        <end position="198"/>
    </location>
</feature>
<proteinExistence type="predicted"/>
<evidence type="ECO:0000259" key="8">
    <source>
        <dbReference type="PROSITE" id="PS50217"/>
    </source>
</evidence>
<keyword evidence="5" id="KW-0539">Nucleus</keyword>
<dbReference type="AlphaFoldDB" id="A0A9P0E0D4"/>
<dbReference type="PROSITE" id="PS50217">
    <property type="entry name" value="BZIP"/>
    <property type="match status" value="1"/>
</dbReference>
<evidence type="ECO:0000256" key="4">
    <source>
        <dbReference type="ARBA" id="ARBA00023163"/>
    </source>
</evidence>
<feature type="coiled-coil region" evidence="6">
    <location>
        <begin position="208"/>
        <end position="235"/>
    </location>
</feature>
<evidence type="ECO:0000256" key="3">
    <source>
        <dbReference type="ARBA" id="ARBA00023125"/>
    </source>
</evidence>
<dbReference type="InterPro" id="IPR046347">
    <property type="entry name" value="bZIP_sf"/>
</dbReference>
<dbReference type="GO" id="GO:0005634">
    <property type="term" value="C:nucleus"/>
    <property type="evidence" value="ECO:0007669"/>
    <property type="project" value="UniProtKB-SubCell"/>
</dbReference>
<evidence type="ECO:0000256" key="2">
    <source>
        <dbReference type="ARBA" id="ARBA00023015"/>
    </source>
</evidence>
<dbReference type="OrthoDB" id="361013at2759"/>
<feature type="compositionally biased region" description="Polar residues" evidence="7">
    <location>
        <begin position="154"/>
        <end position="176"/>
    </location>
</feature>
<organism evidence="9 10">
    <name type="scientific">Diabrotica balteata</name>
    <name type="common">Banded cucumber beetle</name>
    <dbReference type="NCBI Taxonomy" id="107213"/>
    <lineage>
        <taxon>Eukaryota</taxon>
        <taxon>Metazoa</taxon>
        <taxon>Ecdysozoa</taxon>
        <taxon>Arthropoda</taxon>
        <taxon>Hexapoda</taxon>
        <taxon>Insecta</taxon>
        <taxon>Pterygota</taxon>
        <taxon>Neoptera</taxon>
        <taxon>Endopterygota</taxon>
        <taxon>Coleoptera</taxon>
        <taxon>Polyphaga</taxon>
        <taxon>Cucujiformia</taxon>
        <taxon>Chrysomeloidea</taxon>
        <taxon>Chrysomelidae</taxon>
        <taxon>Galerucinae</taxon>
        <taxon>Diabroticina</taxon>
        <taxon>Diabroticites</taxon>
        <taxon>Diabrotica</taxon>
    </lineage>
</organism>
<dbReference type="SUPFAM" id="SSF57959">
    <property type="entry name" value="Leucine zipper domain"/>
    <property type="match status" value="1"/>
</dbReference>
<keyword evidence="2" id="KW-0805">Transcription regulation</keyword>
<feature type="domain" description="BZIP" evidence="8">
    <location>
        <begin position="176"/>
        <end position="238"/>
    </location>
</feature>
<dbReference type="InterPro" id="IPR040223">
    <property type="entry name" value="PAR_bZIP"/>
</dbReference>
<keyword evidence="10" id="KW-1185">Reference proteome</keyword>
<reference evidence="9" key="1">
    <citation type="submission" date="2022-01" db="EMBL/GenBank/DDBJ databases">
        <authorList>
            <person name="King R."/>
        </authorList>
    </citation>
    <scope>NUCLEOTIDE SEQUENCE</scope>
</reference>
<sequence length="238" mass="27778">MEYRTTQENLMAGGFVKYFYSMEHHTVLPHNQLSVFYPMRHHNPGHDYPEDTAVLDLCVRKRPLSPNYPYDYKRSRSYSEISCFSPKSDVSDVSSTEHRDSQVSSTKIKCSRPFKAYPKDPMSMPILSTSPNMLGKDSSEAYAEFREKILSRAQANHNGTNKNMRRTQTANIQNSDPAYWEKRKKNNEAAKRSRDARRAKEDEIAIRCAFLEQENIQLKFRLAALENERERLQSILYH</sequence>
<dbReference type="Proteomes" id="UP001153709">
    <property type="component" value="Chromosome 6"/>
</dbReference>
<name>A0A9P0E0D4_DIABA</name>
<dbReference type="CDD" id="cd14695">
    <property type="entry name" value="bZIP_HLF"/>
    <property type="match status" value="1"/>
</dbReference>
<dbReference type="Gene3D" id="1.20.5.170">
    <property type="match status" value="1"/>
</dbReference>
<keyword evidence="4" id="KW-0804">Transcription</keyword>
<evidence type="ECO:0000256" key="5">
    <source>
        <dbReference type="ARBA" id="ARBA00023242"/>
    </source>
</evidence>
<keyword evidence="3" id="KW-0238">DNA-binding</keyword>
<evidence type="ECO:0000313" key="10">
    <source>
        <dbReference type="Proteomes" id="UP001153709"/>
    </source>
</evidence>
<accession>A0A9P0E0D4</accession>
<dbReference type="EMBL" id="OU898281">
    <property type="protein sequence ID" value="CAH1281187.1"/>
    <property type="molecule type" value="Genomic_DNA"/>
</dbReference>
<dbReference type="GO" id="GO:0000978">
    <property type="term" value="F:RNA polymerase II cis-regulatory region sequence-specific DNA binding"/>
    <property type="evidence" value="ECO:0007669"/>
    <property type="project" value="TreeGrafter"/>
</dbReference>
<comment type="subcellular location">
    <subcellularLocation>
        <location evidence="1">Nucleus</location>
    </subcellularLocation>
</comment>
<gene>
    <name evidence="9" type="ORF">DIABBA_LOCUS8978</name>
</gene>
<evidence type="ECO:0000256" key="7">
    <source>
        <dbReference type="SAM" id="MobiDB-lite"/>
    </source>
</evidence>
<dbReference type="SMART" id="SM00338">
    <property type="entry name" value="BRLZ"/>
    <property type="match status" value="1"/>
</dbReference>
<keyword evidence="6" id="KW-0175">Coiled coil</keyword>
<dbReference type="PANTHER" id="PTHR11988">
    <property type="entry name" value="THYROTROPH EMBRYONIC FACTOR RELATED"/>
    <property type="match status" value="1"/>
</dbReference>
<dbReference type="InterPro" id="IPR004827">
    <property type="entry name" value="bZIP"/>
</dbReference>
<dbReference type="PANTHER" id="PTHR11988:SF27">
    <property type="entry name" value="GH27708P"/>
    <property type="match status" value="1"/>
</dbReference>
<feature type="region of interest" description="Disordered" evidence="7">
    <location>
        <begin position="154"/>
        <end position="198"/>
    </location>
</feature>